<comment type="caution">
    <text evidence="1">The sequence shown here is derived from an EMBL/GenBank/DDBJ whole genome shotgun (WGS) entry which is preliminary data.</text>
</comment>
<sequence>MSCSSLPVQCENPRPATFFSGRGWGIHKGLIFGRRRPIFVARAMISSEYAFRLVNHGIASSSPQSTTIRKDKIVFVPLPIRGAAHFISC</sequence>
<protein>
    <submittedName>
        <fullName evidence="1">Uncharacterized protein</fullName>
    </submittedName>
</protein>
<evidence type="ECO:0000313" key="1">
    <source>
        <dbReference type="EMBL" id="GIX79455.1"/>
    </source>
</evidence>
<organism evidence="1 2">
    <name type="scientific">Caerostris extrusa</name>
    <name type="common">Bark spider</name>
    <name type="synonym">Caerostris bankana</name>
    <dbReference type="NCBI Taxonomy" id="172846"/>
    <lineage>
        <taxon>Eukaryota</taxon>
        <taxon>Metazoa</taxon>
        <taxon>Ecdysozoa</taxon>
        <taxon>Arthropoda</taxon>
        <taxon>Chelicerata</taxon>
        <taxon>Arachnida</taxon>
        <taxon>Araneae</taxon>
        <taxon>Araneomorphae</taxon>
        <taxon>Entelegynae</taxon>
        <taxon>Araneoidea</taxon>
        <taxon>Araneidae</taxon>
        <taxon>Caerostris</taxon>
    </lineage>
</organism>
<dbReference type="EMBL" id="BPLR01002939">
    <property type="protein sequence ID" value="GIX79455.1"/>
    <property type="molecule type" value="Genomic_DNA"/>
</dbReference>
<dbReference type="Proteomes" id="UP001054945">
    <property type="component" value="Unassembled WGS sequence"/>
</dbReference>
<dbReference type="AlphaFoldDB" id="A0AAV4N5A6"/>
<gene>
    <name evidence="1" type="ORF">CEXT_603341</name>
</gene>
<evidence type="ECO:0000313" key="2">
    <source>
        <dbReference type="Proteomes" id="UP001054945"/>
    </source>
</evidence>
<name>A0AAV4N5A6_CAEEX</name>
<proteinExistence type="predicted"/>
<accession>A0AAV4N5A6</accession>
<reference evidence="1 2" key="1">
    <citation type="submission" date="2021-06" db="EMBL/GenBank/DDBJ databases">
        <title>Caerostris extrusa draft genome.</title>
        <authorList>
            <person name="Kono N."/>
            <person name="Arakawa K."/>
        </authorList>
    </citation>
    <scope>NUCLEOTIDE SEQUENCE [LARGE SCALE GENOMIC DNA]</scope>
</reference>
<keyword evidence="2" id="KW-1185">Reference proteome</keyword>